<evidence type="ECO:0000313" key="6">
    <source>
        <dbReference type="Proteomes" id="UP000319769"/>
    </source>
</evidence>
<dbReference type="AlphaFoldDB" id="A0A5N0V2K7"/>
<comment type="caution">
    <text evidence="5">The sequence shown here is derived from an EMBL/GenBank/DDBJ whole genome shotgun (WGS) entry which is preliminary data.</text>
</comment>
<keyword evidence="6" id="KW-1185">Reference proteome</keyword>
<dbReference type="GO" id="GO:0005524">
    <property type="term" value="F:ATP binding"/>
    <property type="evidence" value="ECO:0007669"/>
    <property type="project" value="UniProtKB-KW"/>
</dbReference>
<dbReference type="SUPFAM" id="SSF52540">
    <property type="entry name" value="P-loop containing nucleoside triphosphate hydrolases"/>
    <property type="match status" value="1"/>
</dbReference>
<dbReference type="PROSITE" id="PS00211">
    <property type="entry name" value="ABC_TRANSPORTER_1"/>
    <property type="match status" value="1"/>
</dbReference>
<evidence type="ECO:0000256" key="3">
    <source>
        <dbReference type="ARBA" id="ARBA00022840"/>
    </source>
</evidence>
<dbReference type="OrthoDB" id="4533303at2"/>
<gene>
    <name evidence="5" type="ORF">FPZ12_018355</name>
</gene>
<dbReference type="GO" id="GO:0016887">
    <property type="term" value="F:ATP hydrolysis activity"/>
    <property type="evidence" value="ECO:0007669"/>
    <property type="project" value="InterPro"/>
</dbReference>
<accession>A0A5N0V2K7</accession>
<dbReference type="SMART" id="SM00382">
    <property type="entry name" value="AAA"/>
    <property type="match status" value="1"/>
</dbReference>
<dbReference type="RefSeq" id="WP_144751770.1">
    <property type="nucleotide sequence ID" value="NZ_VMNW02000025.1"/>
</dbReference>
<proteinExistence type="predicted"/>
<dbReference type="Gene3D" id="3.40.50.300">
    <property type="entry name" value="P-loop containing nucleotide triphosphate hydrolases"/>
    <property type="match status" value="1"/>
</dbReference>
<keyword evidence="2" id="KW-0547">Nucleotide-binding</keyword>
<keyword evidence="1" id="KW-0813">Transport</keyword>
<dbReference type="Proteomes" id="UP000319769">
    <property type="component" value="Unassembled WGS sequence"/>
</dbReference>
<reference evidence="5" key="1">
    <citation type="submission" date="2019-09" db="EMBL/GenBank/DDBJ databases">
        <authorList>
            <person name="Teo W.F.A."/>
            <person name="Duangmal K."/>
        </authorList>
    </citation>
    <scope>NUCLEOTIDE SEQUENCE [LARGE SCALE GENOMIC DNA]</scope>
    <source>
        <strain evidence="5">K81G1</strain>
    </source>
</reference>
<keyword evidence="3 5" id="KW-0067">ATP-binding</keyword>
<dbReference type="EMBL" id="VMNW02000025">
    <property type="protein sequence ID" value="KAA9160054.1"/>
    <property type="molecule type" value="Genomic_DNA"/>
</dbReference>
<name>A0A5N0V2K7_9PSEU</name>
<evidence type="ECO:0000256" key="1">
    <source>
        <dbReference type="ARBA" id="ARBA00022448"/>
    </source>
</evidence>
<dbReference type="PANTHER" id="PTHR42788">
    <property type="entry name" value="TAURINE IMPORT ATP-BINDING PROTEIN-RELATED"/>
    <property type="match status" value="1"/>
</dbReference>
<dbReference type="InterPro" id="IPR050166">
    <property type="entry name" value="ABC_transporter_ATP-bind"/>
</dbReference>
<dbReference type="InterPro" id="IPR003593">
    <property type="entry name" value="AAA+_ATPase"/>
</dbReference>
<dbReference type="CDD" id="cd03293">
    <property type="entry name" value="ABC_NrtD_SsuB_transporters"/>
    <property type="match status" value="1"/>
</dbReference>
<organism evidence="5 6">
    <name type="scientific">Amycolatopsis acidicola</name>
    <dbReference type="NCBI Taxonomy" id="2596893"/>
    <lineage>
        <taxon>Bacteria</taxon>
        <taxon>Bacillati</taxon>
        <taxon>Actinomycetota</taxon>
        <taxon>Actinomycetes</taxon>
        <taxon>Pseudonocardiales</taxon>
        <taxon>Pseudonocardiaceae</taxon>
        <taxon>Amycolatopsis</taxon>
    </lineage>
</organism>
<protein>
    <submittedName>
        <fullName evidence="5">ABC transporter ATP-binding protein</fullName>
    </submittedName>
</protein>
<sequence>MPQSSLSVEDVCKSYRSAARAEHLQVLRDVRFTVRAGEIVSIVGESGCGKTTLLRIVQGLVAADRGVVAVGGRQVSGPGSDRTTVFQQANLLPWRTARKNVEFGLEVQGRDKAARVARARELLRLVGLENFENHYPHQLSGGMQQRIGLARALATNPDVLLMDEPFSALDAQTREVLQAELLGVLERTGKTIVFVTHDLDEAIYLSDRVVVMAARPGRVREIITVPFARPRPSLPELRAEQEFQQLRQHTWSLITSPREDPA</sequence>
<dbReference type="PROSITE" id="PS50893">
    <property type="entry name" value="ABC_TRANSPORTER_2"/>
    <property type="match status" value="1"/>
</dbReference>
<evidence type="ECO:0000259" key="4">
    <source>
        <dbReference type="PROSITE" id="PS50893"/>
    </source>
</evidence>
<dbReference type="InterPro" id="IPR017871">
    <property type="entry name" value="ABC_transporter-like_CS"/>
</dbReference>
<dbReference type="InterPro" id="IPR027417">
    <property type="entry name" value="P-loop_NTPase"/>
</dbReference>
<dbReference type="InterPro" id="IPR003439">
    <property type="entry name" value="ABC_transporter-like_ATP-bd"/>
</dbReference>
<evidence type="ECO:0000313" key="5">
    <source>
        <dbReference type="EMBL" id="KAA9160054.1"/>
    </source>
</evidence>
<evidence type="ECO:0000256" key="2">
    <source>
        <dbReference type="ARBA" id="ARBA00022741"/>
    </source>
</evidence>
<feature type="domain" description="ABC transporter" evidence="4">
    <location>
        <begin position="6"/>
        <end position="239"/>
    </location>
</feature>
<dbReference type="Pfam" id="PF00005">
    <property type="entry name" value="ABC_tran"/>
    <property type="match status" value="1"/>
</dbReference>
<dbReference type="PANTHER" id="PTHR42788:SF13">
    <property type="entry name" value="ALIPHATIC SULFONATES IMPORT ATP-BINDING PROTEIN SSUB"/>
    <property type="match status" value="1"/>
</dbReference>